<dbReference type="Gene3D" id="3.40.630.10">
    <property type="entry name" value="Zn peptidases"/>
    <property type="match status" value="1"/>
</dbReference>
<comment type="caution">
    <text evidence="2">The sequence shown here is derived from an EMBL/GenBank/DDBJ whole genome shotgun (WGS) entry which is preliminary data.</text>
</comment>
<dbReference type="Pfam" id="PF04389">
    <property type="entry name" value="Peptidase_M28"/>
    <property type="match status" value="1"/>
</dbReference>
<accession>A0ABR7X3M5</accession>
<sequence>MKVKFLIAITALAAAPILGFCQDVNKLIKQDDVERIIKTLSADDMEGRGVFTRGIEKAATFIEGEFKAAGLKPFTGNPGFRQSFNMVSTTPVSSKVTINGEDVPAANLAISSSASFNWTSTDGVDVVKIAAGKDFMAQYRAVFSGGKKQLVLVDTSYSKNFGRLVSRYKRGGTSFKGADNTAPVIVFVLGTYADVKSIAANYEVKATEKPLFNVVGVIPGKSKPNEYVVFGGHYDHLGIIKKGAEQDTIANGADDDASGTTAVITLAKYYKKLNNNERTLVFVAFTAEETGGYGSQYFSKQLDPDKVVALFNIEMIGKAAKFGENSAFITGFERSDFGPILQKNLEGTAFKFYPDPYPEQNLFYRSDNATLAALGVPAHTISTDQIPTDKFYHTVKDEYSTLDVNNIVATIRAIALSSRSIVSGKDTPTRIPKLDK</sequence>
<gene>
    <name evidence="2" type="ORF">IDJ75_07875</name>
</gene>
<dbReference type="SUPFAM" id="SSF53187">
    <property type="entry name" value="Zn-dependent exopeptidases"/>
    <property type="match status" value="1"/>
</dbReference>
<evidence type="ECO:0000259" key="1">
    <source>
        <dbReference type="Pfam" id="PF04389"/>
    </source>
</evidence>
<name>A0ABR7X3M5_9SPHI</name>
<proteinExistence type="predicted"/>
<dbReference type="InterPro" id="IPR045175">
    <property type="entry name" value="M28_fam"/>
</dbReference>
<reference evidence="2 3" key="1">
    <citation type="submission" date="2020-09" db="EMBL/GenBank/DDBJ databases">
        <title>Novel species of Mucilaginibacter isolated from a glacier on the Tibetan Plateau.</title>
        <authorList>
            <person name="Liu Q."/>
            <person name="Xin Y.-H."/>
        </authorList>
    </citation>
    <scope>NUCLEOTIDE SEQUENCE [LARGE SCALE GENOMIC DNA]</scope>
    <source>
        <strain evidence="2 3">CGMCC 1.13878</strain>
    </source>
</reference>
<dbReference type="EMBL" id="JACWMW010000002">
    <property type="protein sequence ID" value="MBD1385194.1"/>
    <property type="molecule type" value="Genomic_DNA"/>
</dbReference>
<protein>
    <submittedName>
        <fullName evidence="2">M20/M25/M40 family metallo-hydrolase</fullName>
    </submittedName>
</protein>
<organism evidence="2 3">
    <name type="scientific">Mucilaginibacter rigui</name>
    <dbReference type="NCBI Taxonomy" id="534635"/>
    <lineage>
        <taxon>Bacteria</taxon>
        <taxon>Pseudomonadati</taxon>
        <taxon>Bacteroidota</taxon>
        <taxon>Sphingobacteriia</taxon>
        <taxon>Sphingobacteriales</taxon>
        <taxon>Sphingobacteriaceae</taxon>
        <taxon>Mucilaginibacter</taxon>
    </lineage>
</organism>
<keyword evidence="3" id="KW-1185">Reference proteome</keyword>
<dbReference type="PANTHER" id="PTHR12147:SF26">
    <property type="entry name" value="PEPTIDASE M28 DOMAIN-CONTAINING PROTEIN"/>
    <property type="match status" value="1"/>
</dbReference>
<dbReference type="Proteomes" id="UP000618754">
    <property type="component" value="Unassembled WGS sequence"/>
</dbReference>
<dbReference type="PANTHER" id="PTHR12147">
    <property type="entry name" value="METALLOPEPTIDASE M28 FAMILY MEMBER"/>
    <property type="match status" value="1"/>
</dbReference>
<dbReference type="RefSeq" id="WP_191175084.1">
    <property type="nucleotide sequence ID" value="NZ_JACWMW010000002.1"/>
</dbReference>
<feature type="domain" description="Peptidase M28" evidence="1">
    <location>
        <begin position="213"/>
        <end position="414"/>
    </location>
</feature>
<dbReference type="InterPro" id="IPR007484">
    <property type="entry name" value="Peptidase_M28"/>
</dbReference>
<evidence type="ECO:0000313" key="3">
    <source>
        <dbReference type="Proteomes" id="UP000618754"/>
    </source>
</evidence>
<evidence type="ECO:0000313" key="2">
    <source>
        <dbReference type="EMBL" id="MBD1385194.1"/>
    </source>
</evidence>